<dbReference type="RefSeq" id="XP_041196831.1">
    <property type="nucleotide sequence ID" value="XM_041339443.1"/>
</dbReference>
<keyword evidence="1" id="KW-0812">Transmembrane</keyword>
<dbReference type="EMBL" id="JABBWG010000005">
    <property type="protein sequence ID" value="KAG1822425.1"/>
    <property type="molecule type" value="Genomic_DNA"/>
</dbReference>
<feature type="transmembrane region" description="Helical" evidence="1">
    <location>
        <begin position="64"/>
        <end position="83"/>
    </location>
</feature>
<reference evidence="2" key="1">
    <citation type="journal article" date="2020" name="New Phytol.">
        <title>Comparative genomics reveals dynamic genome evolution in host specialist ectomycorrhizal fungi.</title>
        <authorList>
            <person name="Lofgren L.A."/>
            <person name="Nguyen N.H."/>
            <person name="Vilgalys R."/>
            <person name="Ruytinx J."/>
            <person name="Liao H.L."/>
            <person name="Branco S."/>
            <person name="Kuo A."/>
            <person name="LaButti K."/>
            <person name="Lipzen A."/>
            <person name="Andreopoulos W."/>
            <person name="Pangilinan J."/>
            <person name="Riley R."/>
            <person name="Hundley H."/>
            <person name="Na H."/>
            <person name="Barry K."/>
            <person name="Grigoriev I.V."/>
            <person name="Stajich J.E."/>
            <person name="Kennedy P.G."/>
        </authorList>
    </citation>
    <scope>NUCLEOTIDE SEQUENCE</scope>
    <source>
        <strain evidence="2">MN1</strain>
    </source>
</reference>
<accession>A0A9P7EIC6</accession>
<organism evidence="2 3">
    <name type="scientific">Suillus subaureus</name>
    <dbReference type="NCBI Taxonomy" id="48587"/>
    <lineage>
        <taxon>Eukaryota</taxon>
        <taxon>Fungi</taxon>
        <taxon>Dikarya</taxon>
        <taxon>Basidiomycota</taxon>
        <taxon>Agaricomycotina</taxon>
        <taxon>Agaricomycetes</taxon>
        <taxon>Agaricomycetidae</taxon>
        <taxon>Boletales</taxon>
        <taxon>Suillineae</taxon>
        <taxon>Suillaceae</taxon>
        <taxon>Suillus</taxon>
    </lineage>
</organism>
<comment type="caution">
    <text evidence="2">The sequence shown here is derived from an EMBL/GenBank/DDBJ whole genome shotgun (WGS) entry which is preliminary data.</text>
</comment>
<evidence type="ECO:0000313" key="3">
    <source>
        <dbReference type="Proteomes" id="UP000807769"/>
    </source>
</evidence>
<keyword evidence="3" id="KW-1185">Reference proteome</keyword>
<dbReference type="AlphaFoldDB" id="A0A9P7EIC6"/>
<sequence>MSPEYENSQEGARYLGQAANHAKNAKSNLQIIFPHQLVNVNLAKSATIQEITPRLPLIFGVIELSRFTILILLLGFLVATIIYHREVGILEHPESKTARLRGSYAKSLELGAKAESGALTVDMIVDDTRETKEAGAQGPAPRKDTMKYEEKLAQIDEDKDQNKEDIFTIQPLRASTTSLEKRKTISRSLNTSSNTGMDVPSPPLCTILSPSEHSAHNSTGTVRLMIQLTQ</sequence>
<proteinExistence type="predicted"/>
<dbReference type="Proteomes" id="UP000807769">
    <property type="component" value="Unassembled WGS sequence"/>
</dbReference>
<evidence type="ECO:0000256" key="1">
    <source>
        <dbReference type="SAM" id="Phobius"/>
    </source>
</evidence>
<protein>
    <submittedName>
        <fullName evidence="2">Uncharacterized protein</fullName>
    </submittedName>
</protein>
<name>A0A9P7EIC6_9AGAM</name>
<keyword evidence="1" id="KW-0472">Membrane</keyword>
<evidence type="ECO:0000313" key="2">
    <source>
        <dbReference type="EMBL" id="KAG1822425.1"/>
    </source>
</evidence>
<keyword evidence="1" id="KW-1133">Transmembrane helix</keyword>
<gene>
    <name evidence="2" type="ORF">BJ212DRAFT_1476854</name>
</gene>
<dbReference type="GeneID" id="64633459"/>